<dbReference type="OrthoDB" id="1118734at2"/>
<sequence length="260" mass="30093">MPLFSRLIGALLLLGAVQPAFAQTTEGRVADNNRHLWLVYNGSFRLSEHWGLYTEAQLRRADQGRKPQQTLVRGAVDYHVCPKLMLSTGYAYQKSFPYGDFPASSNSPEHRLYEQILLRDEAGPVQLQHRYRLEQRWIHWPGDLDYTYQNRARYLLRLTLPLFGPKIEPRMPYLAASDEVMINFGRRVRNNIFDQNRLYAGFGYAASKFVNLEAGYLNQLVQQRNGRVFEHNHTLQLSVILNVDLRRDHTPPLEPAPAVD</sequence>
<name>A0A431U222_9BACT</name>
<evidence type="ECO:0000256" key="1">
    <source>
        <dbReference type="SAM" id="SignalP"/>
    </source>
</evidence>
<accession>A0A431U222</accession>
<dbReference type="EMBL" id="RXOF01000007">
    <property type="protein sequence ID" value="RTQ49254.1"/>
    <property type="molecule type" value="Genomic_DNA"/>
</dbReference>
<feature type="signal peptide" evidence="1">
    <location>
        <begin position="1"/>
        <end position="22"/>
    </location>
</feature>
<dbReference type="Proteomes" id="UP000282184">
    <property type="component" value="Unassembled WGS sequence"/>
</dbReference>
<reference evidence="2 3" key="1">
    <citation type="submission" date="2018-12" db="EMBL/GenBank/DDBJ databases">
        <title>Hymenobacter gummosus sp. nov., isolated from a spring.</title>
        <authorList>
            <person name="Nie L."/>
        </authorList>
    </citation>
    <scope>NUCLEOTIDE SEQUENCE [LARGE SCALE GENOMIC DNA]</scope>
    <source>
        <strain evidence="2 3">KCTC 52166</strain>
    </source>
</reference>
<dbReference type="SUPFAM" id="SSF56935">
    <property type="entry name" value="Porins"/>
    <property type="match status" value="1"/>
</dbReference>
<dbReference type="RefSeq" id="WP_126693785.1">
    <property type="nucleotide sequence ID" value="NZ_RXOF01000007.1"/>
</dbReference>
<dbReference type="InterPro" id="IPR019619">
    <property type="entry name" value="DUF2490"/>
</dbReference>
<proteinExistence type="predicted"/>
<comment type="caution">
    <text evidence="2">The sequence shown here is derived from an EMBL/GenBank/DDBJ whole genome shotgun (WGS) entry which is preliminary data.</text>
</comment>
<keyword evidence="1" id="KW-0732">Signal</keyword>
<evidence type="ECO:0000313" key="3">
    <source>
        <dbReference type="Proteomes" id="UP000282184"/>
    </source>
</evidence>
<feature type="chain" id="PRO_5019269077" evidence="1">
    <location>
        <begin position="23"/>
        <end position="260"/>
    </location>
</feature>
<protein>
    <submittedName>
        <fullName evidence="2">DUF2490 domain-containing protein</fullName>
    </submittedName>
</protein>
<evidence type="ECO:0000313" key="2">
    <source>
        <dbReference type="EMBL" id="RTQ49254.1"/>
    </source>
</evidence>
<dbReference type="Pfam" id="PF10677">
    <property type="entry name" value="DUF2490"/>
    <property type="match status" value="1"/>
</dbReference>
<gene>
    <name evidence="2" type="ORF">EJV47_14020</name>
</gene>
<organism evidence="2 3">
    <name type="scientific">Hymenobacter gummosus</name>
    <dbReference type="NCBI Taxonomy" id="1776032"/>
    <lineage>
        <taxon>Bacteria</taxon>
        <taxon>Pseudomonadati</taxon>
        <taxon>Bacteroidota</taxon>
        <taxon>Cytophagia</taxon>
        <taxon>Cytophagales</taxon>
        <taxon>Hymenobacteraceae</taxon>
        <taxon>Hymenobacter</taxon>
    </lineage>
</organism>
<keyword evidence="3" id="KW-1185">Reference proteome</keyword>
<dbReference type="AlphaFoldDB" id="A0A431U222"/>